<evidence type="ECO:0000256" key="3">
    <source>
        <dbReference type="SAM" id="MobiDB-lite"/>
    </source>
</evidence>
<dbReference type="Pfam" id="PF00440">
    <property type="entry name" value="TetR_N"/>
    <property type="match status" value="1"/>
</dbReference>
<evidence type="ECO:0000259" key="4">
    <source>
        <dbReference type="PROSITE" id="PS50977"/>
    </source>
</evidence>
<evidence type="ECO:0000256" key="2">
    <source>
        <dbReference type="PROSITE-ProRule" id="PRU00335"/>
    </source>
</evidence>
<organism evidence="5 6">
    <name type="scientific">Corynebacterium mastitidis</name>
    <dbReference type="NCBI Taxonomy" id="161890"/>
    <lineage>
        <taxon>Bacteria</taxon>
        <taxon>Bacillati</taxon>
        <taxon>Actinomycetota</taxon>
        <taxon>Actinomycetes</taxon>
        <taxon>Mycobacteriales</taxon>
        <taxon>Corynebacteriaceae</taxon>
        <taxon>Corynebacterium</taxon>
    </lineage>
</organism>
<evidence type="ECO:0000313" key="6">
    <source>
        <dbReference type="Proteomes" id="UP000233249"/>
    </source>
</evidence>
<dbReference type="InterPro" id="IPR001647">
    <property type="entry name" value="HTH_TetR"/>
</dbReference>
<feature type="region of interest" description="Disordered" evidence="3">
    <location>
        <begin position="358"/>
        <end position="377"/>
    </location>
</feature>
<feature type="domain" description="HTH tetR-type" evidence="4">
    <location>
        <begin position="385"/>
        <end position="445"/>
    </location>
</feature>
<dbReference type="STRING" id="1121365.GCA_000375365_00195"/>
<dbReference type="Gene3D" id="1.10.10.60">
    <property type="entry name" value="Homeodomain-like"/>
    <property type="match status" value="1"/>
</dbReference>
<feature type="compositionally biased region" description="Gly residues" evidence="3">
    <location>
        <begin position="289"/>
        <end position="298"/>
    </location>
</feature>
<feature type="DNA-binding region" description="H-T-H motif" evidence="2">
    <location>
        <begin position="408"/>
        <end position="427"/>
    </location>
</feature>
<proteinExistence type="predicted"/>
<dbReference type="InterPro" id="IPR036271">
    <property type="entry name" value="Tet_transcr_reg_TetR-rel_C_sf"/>
</dbReference>
<protein>
    <recommendedName>
        <fullName evidence="4">HTH tetR-type domain-containing protein</fullName>
    </recommendedName>
</protein>
<dbReference type="SUPFAM" id="SSF48498">
    <property type="entry name" value="Tetracyclin repressor-like, C-terminal domain"/>
    <property type="match status" value="1"/>
</dbReference>
<evidence type="ECO:0000313" key="5">
    <source>
        <dbReference type="EMBL" id="PKF68675.1"/>
    </source>
</evidence>
<comment type="caution">
    <text evidence="5">The sequence shown here is derived from an EMBL/GenBank/DDBJ whole genome shotgun (WGS) entry which is preliminary data.</text>
</comment>
<sequence length="575" mass="60410">MGSGDGDGPAGQQRPPVGGIGHPPRRAQHQKERHRQRHHGAGGTHRETRTPGRPRLGLPVAAAGGTLGTYGALSARSALGSLRILSVRHLVAERPLAVFAAEALRGLRGAVVGGGHHGGGGLIAVHHDVAHLGHRGVVLLAAGHLVQVHVRDGREVEGLGPAVFLDHPRAGVRGEVLHLAAHGLFVVKARHQGADGLGVLAVGGLATRDRVHGGDRQAAVIALRGQRLALLALLVLLPLRLHARGRRGLRGGCGGRRLLRGRRGGRGRVRGGGLRRARRDARRRRRRGGGGGRGGTGAVRGLPRILAAPAEDERGDHGSDDQGLGGSGKVHHGAFSLCGCVGACCLTTSQLYQALSTPSDPGVTCRGPSHRRTQPPRAARLARVNLHRTAIVTASLEIVDSYGLGDLSMRRLARQLEVTPGALYWHVESKQRLIEMLARRILAPAVEPEGPPSSGLDPAAALRYARLVRSCLLDHRDGAEIVIAGLSMPELHREVLAACRRAAGLAREDAATFLAFILGTATLEQARRQLHNLAGAPASPPPDPEPEGESTRRFERGVRAVLAGIEATARTAAEA</sequence>
<dbReference type="PROSITE" id="PS50977">
    <property type="entry name" value="HTH_TETR_2"/>
    <property type="match status" value="1"/>
</dbReference>
<dbReference type="SUPFAM" id="SSF46689">
    <property type="entry name" value="Homeodomain-like"/>
    <property type="match status" value="1"/>
</dbReference>
<accession>A0A2N0X7I8</accession>
<dbReference type="InterPro" id="IPR009057">
    <property type="entry name" value="Homeodomain-like_sf"/>
</dbReference>
<feature type="region of interest" description="Disordered" evidence="3">
    <location>
        <begin position="533"/>
        <end position="554"/>
    </location>
</feature>
<dbReference type="InterPro" id="IPR023772">
    <property type="entry name" value="DNA-bd_HTH_TetR-type_CS"/>
</dbReference>
<evidence type="ECO:0000256" key="1">
    <source>
        <dbReference type="ARBA" id="ARBA00023125"/>
    </source>
</evidence>
<gene>
    <name evidence="5" type="ORF">CXB45_05995</name>
</gene>
<reference evidence="5 6" key="1">
    <citation type="submission" date="2017-12" db="EMBL/GenBank/DDBJ databases">
        <title>Corynebacterium mastitidis 16-1433 Genome.</title>
        <authorList>
            <person name="Gulvik C.A."/>
        </authorList>
    </citation>
    <scope>NUCLEOTIDE SEQUENCE [LARGE SCALE GENOMIC DNA]</scope>
    <source>
        <strain evidence="5 6">16-1433</strain>
    </source>
</reference>
<dbReference type="Gene3D" id="1.10.357.10">
    <property type="entry name" value="Tetracycline Repressor, domain 2"/>
    <property type="match status" value="1"/>
</dbReference>
<keyword evidence="1 2" id="KW-0238">DNA-binding</keyword>
<dbReference type="Proteomes" id="UP000233249">
    <property type="component" value="Unassembled WGS sequence"/>
</dbReference>
<dbReference type="EMBL" id="PJAF01000014">
    <property type="protein sequence ID" value="PKF68675.1"/>
    <property type="molecule type" value="Genomic_DNA"/>
</dbReference>
<dbReference type="GO" id="GO:0003677">
    <property type="term" value="F:DNA binding"/>
    <property type="evidence" value="ECO:0007669"/>
    <property type="project" value="UniProtKB-UniRule"/>
</dbReference>
<feature type="region of interest" description="Disordered" evidence="3">
    <location>
        <begin position="260"/>
        <end position="303"/>
    </location>
</feature>
<name>A0A2N0X7I8_9CORY</name>
<dbReference type="AlphaFoldDB" id="A0A2N0X7I8"/>
<feature type="compositionally biased region" description="Basic residues" evidence="3">
    <location>
        <begin position="23"/>
        <end position="40"/>
    </location>
</feature>
<feature type="compositionally biased region" description="Basic residues" evidence="3">
    <location>
        <begin position="260"/>
        <end position="288"/>
    </location>
</feature>
<dbReference type="PROSITE" id="PS01081">
    <property type="entry name" value="HTH_TETR_1"/>
    <property type="match status" value="1"/>
</dbReference>
<feature type="region of interest" description="Disordered" evidence="3">
    <location>
        <begin position="1"/>
        <end position="57"/>
    </location>
</feature>